<organism evidence="2 3">
    <name type="scientific">Enterococcus alishanensis</name>
    <dbReference type="NCBI Taxonomy" id="1303817"/>
    <lineage>
        <taxon>Bacteria</taxon>
        <taxon>Bacillati</taxon>
        <taxon>Bacillota</taxon>
        <taxon>Bacilli</taxon>
        <taxon>Lactobacillales</taxon>
        <taxon>Enterococcaceae</taxon>
        <taxon>Enterococcus</taxon>
    </lineage>
</organism>
<dbReference type="RefSeq" id="WP_218326441.1">
    <property type="nucleotide sequence ID" value="NZ_JAHUZB010000004.1"/>
</dbReference>
<dbReference type="InterPro" id="IPR004360">
    <property type="entry name" value="Glyas_Fos-R_dOase_dom"/>
</dbReference>
<comment type="caution">
    <text evidence="2">The sequence shown here is derived from an EMBL/GenBank/DDBJ whole genome shotgun (WGS) entry which is preliminary data.</text>
</comment>
<dbReference type="PANTHER" id="PTHR36110:SF4">
    <property type="entry name" value="RING-CLEAVING DIOXYGENASE MHQA-RELATED"/>
    <property type="match status" value="1"/>
</dbReference>
<protein>
    <submittedName>
        <fullName evidence="2">VOC family protein</fullName>
    </submittedName>
</protein>
<dbReference type="EMBL" id="JAHUZB010000004">
    <property type="protein sequence ID" value="MBV7391297.1"/>
    <property type="molecule type" value="Genomic_DNA"/>
</dbReference>
<reference evidence="2 3" key="1">
    <citation type="submission" date="2021-06" db="EMBL/GenBank/DDBJ databases">
        <title>Enterococcus alishanensis sp. nov., a novel lactic acid bacterium isolated from fresh coffee beans.</title>
        <authorList>
            <person name="Chen Y.-S."/>
        </authorList>
    </citation>
    <scope>NUCLEOTIDE SEQUENCE [LARGE SCALE GENOMIC DNA]</scope>
    <source>
        <strain evidence="2 3">ALS3</strain>
    </source>
</reference>
<keyword evidence="3" id="KW-1185">Reference proteome</keyword>
<accession>A0ABS6TEK8</accession>
<gene>
    <name evidence="2" type="ORF">KUA55_11460</name>
</gene>
<sequence>MLYHHISLLTRHKEENIHFYTEILGLRFVKNTVNQENYRMPHLFYGDYQGSAGSVITFFAVPHLGHRYDNREYLAEIGLNLPKNSLSYWQERIEKFGVSYEAKENTIILHDPDDVLITLTETQISSLEKNKLVLNEIPADRQIIDIRAIHFYVENPAATIDFFEKLLDWSFVDNRYEPQANHYVAILQSQSTEKTRMGRGSIDHIAFAVENDESLEALHQKALSQNWQVEKLITRGYFKSLYIREPGGIRVEFATLKPGFTLDEDLEHLGETLALPPFLADQRTEIEAHLYPDK</sequence>
<dbReference type="Pfam" id="PF00903">
    <property type="entry name" value="Glyoxalase"/>
    <property type="match status" value="2"/>
</dbReference>
<dbReference type="InterPro" id="IPR037523">
    <property type="entry name" value="VOC_core"/>
</dbReference>
<dbReference type="PANTHER" id="PTHR36110">
    <property type="entry name" value="RING-CLEAVING DIOXYGENASE MHQE-RELATED"/>
    <property type="match status" value="1"/>
</dbReference>
<proteinExistence type="predicted"/>
<evidence type="ECO:0000259" key="1">
    <source>
        <dbReference type="PROSITE" id="PS51819"/>
    </source>
</evidence>
<evidence type="ECO:0000313" key="2">
    <source>
        <dbReference type="EMBL" id="MBV7391297.1"/>
    </source>
</evidence>
<feature type="domain" description="VOC" evidence="1">
    <location>
        <begin position="2"/>
        <end position="137"/>
    </location>
</feature>
<feature type="domain" description="VOC" evidence="1">
    <location>
        <begin position="145"/>
        <end position="256"/>
    </location>
</feature>
<dbReference type="Proteomes" id="UP000774130">
    <property type="component" value="Unassembled WGS sequence"/>
</dbReference>
<name>A0ABS6TEK8_9ENTE</name>
<dbReference type="InterPro" id="IPR052537">
    <property type="entry name" value="Extradiol_RC_dioxygenase"/>
</dbReference>
<dbReference type="PROSITE" id="PS51819">
    <property type="entry name" value="VOC"/>
    <property type="match status" value="2"/>
</dbReference>
<evidence type="ECO:0000313" key="3">
    <source>
        <dbReference type="Proteomes" id="UP000774130"/>
    </source>
</evidence>